<dbReference type="RefSeq" id="WP_282012438.1">
    <property type="nucleotide sequence ID" value="NZ_OX336137.1"/>
</dbReference>
<dbReference type="Proteomes" id="UP001157733">
    <property type="component" value="Chromosome"/>
</dbReference>
<dbReference type="EC" id="2.7.7.23" evidence="4"/>
<dbReference type="InterPro" id="IPR029044">
    <property type="entry name" value="Nucleotide-diphossugar_trans"/>
</dbReference>
<name>A0ABN8W3M1_9BACT</name>
<evidence type="ECO:0000259" key="3">
    <source>
        <dbReference type="Pfam" id="PF12804"/>
    </source>
</evidence>
<sequence>MQAIILLAGYGSRLGRDDIPHKSLLPFGDETLLSRHLRILEELGIEKAVLVVGHNRDAVKDYVRGLGGAMPVEFVDNPDYLETGNTLSLVLGLRDRPGTLLVMDGDVLYPRRVLEKYVSNSQAPSFAVVSVDVNDTEASKVLLDESLCIHSFVTKRDLTAEEKLRYKVAGEAIGFFLLTPRLAEALIDLYDACPDEWDTSLWEIPLSELAPGAQISPFYILQDGCIEIDTQDDYEEALARFNQNPEIY</sequence>
<dbReference type="EMBL" id="OX336137">
    <property type="protein sequence ID" value="CAI2719618.1"/>
    <property type="molecule type" value="Genomic_DNA"/>
</dbReference>
<keyword evidence="2 4" id="KW-0548">Nucleotidyltransferase</keyword>
<protein>
    <submittedName>
        <fullName evidence="4">UDP-N-acetylglucosamine diphosphorylase</fullName>
        <ecNumber evidence="4">2.7.7.23</ecNumber>
    </submittedName>
</protein>
<reference evidence="4 5" key="1">
    <citation type="submission" date="2022-09" db="EMBL/GenBank/DDBJ databases">
        <authorList>
            <person name="Kop L."/>
        </authorList>
    </citation>
    <scope>NUCLEOTIDE SEQUENCE [LARGE SCALE GENOMIC DNA]</scope>
    <source>
        <strain evidence="4 5">347</strain>
    </source>
</reference>
<dbReference type="GO" id="GO:0003977">
    <property type="term" value="F:UDP-N-acetylglucosamine diphosphorylase activity"/>
    <property type="evidence" value="ECO:0007669"/>
    <property type="project" value="UniProtKB-EC"/>
</dbReference>
<evidence type="ECO:0000313" key="5">
    <source>
        <dbReference type="Proteomes" id="UP001157733"/>
    </source>
</evidence>
<keyword evidence="5" id="KW-1185">Reference proteome</keyword>
<organism evidence="4 5">
    <name type="scientific">Nitrospina watsonii</name>
    <dbReference type="NCBI Taxonomy" id="1323948"/>
    <lineage>
        <taxon>Bacteria</taxon>
        <taxon>Pseudomonadati</taxon>
        <taxon>Nitrospinota/Tectimicrobiota group</taxon>
        <taxon>Nitrospinota</taxon>
        <taxon>Nitrospinia</taxon>
        <taxon>Nitrospinales</taxon>
        <taxon>Nitrospinaceae</taxon>
        <taxon>Nitrospina</taxon>
    </lineage>
</organism>
<evidence type="ECO:0000256" key="2">
    <source>
        <dbReference type="ARBA" id="ARBA00022695"/>
    </source>
</evidence>
<dbReference type="InterPro" id="IPR025877">
    <property type="entry name" value="MobA-like_NTP_Trfase"/>
</dbReference>
<evidence type="ECO:0000313" key="4">
    <source>
        <dbReference type="EMBL" id="CAI2719618.1"/>
    </source>
</evidence>
<proteinExistence type="predicted"/>
<dbReference type="PANTHER" id="PTHR43584">
    <property type="entry name" value="NUCLEOTIDYL TRANSFERASE"/>
    <property type="match status" value="1"/>
</dbReference>
<dbReference type="PANTHER" id="PTHR43584:SF8">
    <property type="entry name" value="N-ACETYLMURAMATE ALPHA-1-PHOSPHATE URIDYLYLTRANSFERASE"/>
    <property type="match status" value="1"/>
</dbReference>
<accession>A0ABN8W3M1</accession>
<feature type="domain" description="MobA-like NTP transferase" evidence="3">
    <location>
        <begin position="3"/>
        <end position="136"/>
    </location>
</feature>
<dbReference type="Gene3D" id="3.90.550.10">
    <property type="entry name" value="Spore Coat Polysaccharide Biosynthesis Protein SpsA, Chain A"/>
    <property type="match status" value="1"/>
</dbReference>
<dbReference type="SUPFAM" id="SSF53448">
    <property type="entry name" value="Nucleotide-diphospho-sugar transferases"/>
    <property type="match status" value="1"/>
</dbReference>
<dbReference type="InterPro" id="IPR050065">
    <property type="entry name" value="GlmU-like"/>
</dbReference>
<keyword evidence="1 4" id="KW-0808">Transferase</keyword>
<evidence type="ECO:0000256" key="1">
    <source>
        <dbReference type="ARBA" id="ARBA00022679"/>
    </source>
</evidence>
<dbReference type="Pfam" id="PF12804">
    <property type="entry name" value="NTP_transf_3"/>
    <property type="match status" value="1"/>
</dbReference>
<gene>
    <name evidence="4" type="ORF">NSPWAT_2762</name>
</gene>